<comment type="caution">
    <text evidence="1">The sequence shown here is derived from an EMBL/GenBank/DDBJ whole genome shotgun (WGS) entry which is preliminary data.</text>
</comment>
<evidence type="ECO:0000313" key="1">
    <source>
        <dbReference type="EMBL" id="NDW17280.1"/>
    </source>
</evidence>
<dbReference type="RefSeq" id="WP_163107794.1">
    <property type="nucleotide sequence ID" value="NZ_JAAAWO010000023.1"/>
</dbReference>
<keyword evidence="2" id="KW-1185">Reference proteome</keyword>
<accession>A0A6N9TJG3</accession>
<dbReference type="AlphaFoldDB" id="A0A6N9TJG3"/>
<dbReference type="Proteomes" id="UP000471381">
    <property type="component" value="Unassembled WGS sequence"/>
</dbReference>
<reference evidence="1 2" key="1">
    <citation type="submission" date="2020-01" db="EMBL/GenBank/DDBJ databases">
        <title>Genomes of bacteria type strains.</title>
        <authorList>
            <person name="Chen J."/>
            <person name="Zhu S."/>
            <person name="Yang J."/>
        </authorList>
    </citation>
    <scope>NUCLEOTIDE SEQUENCE [LARGE SCALE GENOMIC DNA]</scope>
    <source>
        <strain evidence="1 2">LMG 24078</strain>
    </source>
</reference>
<protein>
    <submittedName>
        <fullName evidence="1">Uncharacterized protein</fullName>
    </submittedName>
</protein>
<proteinExistence type="predicted"/>
<evidence type="ECO:0000313" key="2">
    <source>
        <dbReference type="Proteomes" id="UP000471381"/>
    </source>
</evidence>
<dbReference type="EMBL" id="JAAAWO010000023">
    <property type="protein sequence ID" value="NDW17280.1"/>
    <property type="molecule type" value="Genomic_DNA"/>
</dbReference>
<gene>
    <name evidence="1" type="ORF">GTQ48_17350</name>
</gene>
<sequence length="91" mass="10285">MEFKDDYGVFVCPHVFQQSLPILFSVRDFDGSWQFLCGDDDCVENGKPHLVHVGKLIKSDPTIHQLTSMEIGTFAERFSSIAGWTFGTLKD</sequence>
<organism evidence="1 2">
    <name type="scientific">Alteromonas genovensis</name>
    <dbReference type="NCBI Taxonomy" id="471225"/>
    <lineage>
        <taxon>Bacteria</taxon>
        <taxon>Pseudomonadati</taxon>
        <taxon>Pseudomonadota</taxon>
        <taxon>Gammaproteobacteria</taxon>
        <taxon>Alteromonadales</taxon>
        <taxon>Alteromonadaceae</taxon>
        <taxon>Alteromonas/Salinimonas group</taxon>
        <taxon>Alteromonas</taxon>
    </lineage>
</organism>
<name>A0A6N9TJG3_9ALTE</name>